<feature type="domain" description="SnoaL-like" evidence="1">
    <location>
        <begin position="10"/>
        <end position="113"/>
    </location>
</feature>
<protein>
    <recommendedName>
        <fullName evidence="1">SnoaL-like domain-containing protein</fullName>
    </recommendedName>
</protein>
<organism evidence="2">
    <name type="scientific">marine metagenome</name>
    <dbReference type="NCBI Taxonomy" id="408172"/>
    <lineage>
        <taxon>unclassified sequences</taxon>
        <taxon>metagenomes</taxon>
        <taxon>ecological metagenomes</taxon>
    </lineage>
</organism>
<gene>
    <name evidence="2" type="ORF">METZ01_LOCUS25434</name>
</gene>
<accession>A0A381Q0C0</accession>
<evidence type="ECO:0000259" key="1">
    <source>
        <dbReference type="Pfam" id="PF12680"/>
    </source>
</evidence>
<dbReference type="InterPro" id="IPR037401">
    <property type="entry name" value="SnoaL-like"/>
</dbReference>
<reference evidence="2" key="1">
    <citation type="submission" date="2018-05" db="EMBL/GenBank/DDBJ databases">
        <authorList>
            <person name="Lanie J.A."/>
            <person name="Ng W.-L."/>
            <person name="Kazmierczak K.M."/>
            <person name="Andrzejewski T.M."/>
            <person name="Davidsen T.M."/>
            <person name="Wayne K.J."/>
            <person name="Tettelin H."/>
            <person name="Glass J.I."/>
            <person name="Rusch D."/>
            <person name="Podicherti R."/>
            <person name="Tsui H.-C.T."/>
            <person name="Winkler M.E."/>
        </authorList>
    </citation>
    <scope>NUCLEOTIDE SEQUENCE</scope>
</reference>
<dbReference type="Pfam" id="PF12680">
    <property type="entry name" value="SnoaL_2"/>
    <property type="match status" value="1"/>
</dbReference>
<evidence type="ECO:0000313" key="2">
    <source>
        <dbReference type="EMBL" id="SUZ72580.1"/>
    </source>
</evidence>
<proteinExistence type="predicted"/>
<dbReference type="SUPFAM" id="SSF54427">
    <property type="entry name" value="NTF2-like"/>
    <property type="match status" value="1"/>
</dbReference>
<dbReference type="Gene3D" id="3.10.450.50">
    <property type="match status" value="1"/>
</dbReference>
<dbReference type="InterPro" id="IPR032710">
    <property type="entry name" value="NTF2-like_dom_sf"/>
</dbReference>
<dbReference type="EMBL" id="UINC01001150">
    <property type="protein sequence ID" value="SUZ72580.1"/>
    <property type="molecule type" value="Genomic_DNA"/>
</dbReference>
<name>A0A381Q0C0_9ZZZZ</name>
<dbReference type="AlphaFoldDB" id="A0A381Q0C0"/>
<sequence>MNEPTPAEIVDRYTDELYHQRNLDALDDLVSDPMVRHEPDGTRVTLTLEEAKFRVASFHQQFRSMRFTNRKIVQDQESVAAAYEADLVDQDGGVVTICGVEIFTVRSGRITEVWNPPAGNGSWG</sequence>